<proteinExistence type="predicted"/>
<evidence type="ECO:0000259" key="1">
    <source>
        <dbReference type="SMART" id="SM00382"/>
    </source>
</evidence>
<evidence type="ECO:0000313" key="2">
    <source>
        <dbReference type="EMBL" id="MBD0780104.1"/>
    </source>
</evidence>
<dbReference type="InterPro" id="IPR029492">
    <property type="entry name" value="DUF4435"/>
</dbReference>
<dbReference type="InterPro" id="IPR051396">
    <property type="entry name" value="Bact_Antivir_Def_Nuclease"/>
</dbReference>
<organism evidence="2 3">
    <name type="scientific">Maribacter aquimaris</name>
    <dbReference type="NCBI Taxonomy" id="2737171"/>
    <lineage>
        <taxon>Bacteria</taxon>
        <taxon>Pseudomonadati</taxon>
        <taxon>Bacteroidota</taxon>
        <taxon>Flavobacteriia</taxon>
        <taxon>Flavobacteriales</taxon>
        <taxon>Flavobacteriaceae</taxon>
        <taxon>Maribacter</taxon>
    </lineage>
</organism>
<dbReference type="SMART" id="SM00382">
    <property type="entry name" value="AAA"/>
    <property type="match status" value="1"/>
</dbReference>
<feature type="domain" description="AAA+ ATPase" evidence="1">
    <location>
        <begin position="28"/>
        <end position="391"/>
    </location>
</feature>
<dbReference type="Pfam" id="PF13175">
    <property type="entry name" value="AAA_15"/>
    <property type="match status" value="1"/>
</dbReference>
<reference evidence="2" key="1">
    <citation type="submission" date="2020-05" db="EMBL/GenBank/DDBJ databases">
        <title>The draft genome sequence of Maribacter sp. ANRC-HE7.</title>
        <authorList>
            <person name="Mu L."/>
        </authorList>
    </citation>
    <scope>NUCLEOTIDE SEQUENCE</scope>
    <source>
        <strain evidence="2">ANRC-HE7</strain>
    </source>
</reference>
<keyword evidence="3" id="KW-1185">Reference proteome</keyword>
<dbReference type="PANTHER" id="PTHR43581:SF2">
    <property type="entry name" value="EXCINUCLEASE ATPASE SUBUNIT"/>
    <property type="match status" value="1"/>
</dbReference>
<dbReference type="CDD" id="cd00267">
    <property type="entry name" value="ABC_ATPase"/>
    <property type="match status" value="1"/>
</dbReference>
<dbReference type="InterPro" id="IPR003593">
    <property type="entry name" value="AAA+_ATPase"/>
</dbReference>
<dbReference type="Proteomes" id="UP001166021">
    <property type="component" value="Unassembled WGS sequence"/>
</dbReference>
<dbReference type="Pfam" id="PF14491">
    <property type="entry name" value="DUF4435"/>
    <property type="match status" value="1"/>
</dbReference>
<name>A0ABR7V5M2_9FLAO</name>
<accession>A0ABR7V5M2</accession>
<gene>
    <name evidence="2" type="ORF">HPE56_20080</name>
</gene>
<evidence type="ECO:0000313" key="3">
    <source>
        <dbReference type="Proteomes" id="UP001166021"/>
    </source>
</evidence>
<dbReference type="InterPro" id="IPR041685">
    <property type="entry name" value="AAA_GajA/Old/RecF-like"/>
</dbReference>
<dbReference type="InterPro" id="IPR027417">
    <property type="entry name" value="P-loop_NTPase"/>
</dbReference>
<dbReference type="SUPFAM" id="SSF52540">
    <property type="entry name" value="P-loop containing nucleoside triphosphate hydrolases"/>
    <property type="match status" value="1"/>
</dbReference>
<sequence>MYISKIIIEKFRHLENENLGPFNFNNKTSELTVFAGPNGGGKSSVLELIGYALSSSYSLGWSLSRTFNGFSFETAIGLNPDEKVIIIDSLKTELEAIEKTIVEGIKNIDDKVDLTPEVKDIQKTQFIEITKRPHKHQYDILDYLKTNDVYYRAFEYNSGEYAKDPTLHNQIHSYVTRELKDKLKRSLGFFLRADRNYPQKAFDRKKIFSFDNTKKKEHLWQMAFNTSEIQYLDMYEFLVQQRYHYLRELGNYYNQKNKGINVGEEPNDPIKPYENLLNRIFPDYKFADKNESVPSNLFIELPSKEVITFNDLSSGEKEVFFILSFFIRHNVENAIIVIDEPELHLHPELSRLLIRNIKSIRKGNQIWIATHNSEIIDEAGRDRVIYVTRDLATRKAKFVSGDNEEDVIIQLKNLFGYAGYIGVAKNLVFLEGDNSSPDRKFYSTLFPKDNSNFKLIPSSGSDNLNRINGAILSIMDANLGWMTFYLIRDRDYLTPAMITKYRSHSSGKVFVLDKHEIENYLFDFGIISTVLSEIFNITKSEDEIKEMLFAIALKLSSQVVRDMISFRLNLNLKPQDFSIGKVLNGDAYFEKQEEGCQIKADKSKIIKSKFTSTSDEINTSLTTALSSESIESIISECESEVKSSLENEEWMNLFPGKEMLETLAKALGISNVISFQNSIIKEFASNPERMENELVEIFNKINEG</sequence>
<dbReference type="PANTHER" id="PTHR43581">
    <property type="entry name" value="ATP/GTP PHOSPHATASE"/>
    <property type="match status" value="1"/>
</dbReference>
<protein>
    <submittedName>
        <fullName evidence="2">AAA family ATPase</fullName>
    </submittedName>
</protein>
<dbReference type="Gene3D" id="3.40.50.300">
    <property type="entry name" value="P-loop containing nucleotide triphosphate hydrolases"/>
    <property type="match status" value="1"/>
</dbReference>
<dbReference type="EMBL" id="JABTCF010000021">
    <property type="protein sequence ID" value="MBD0780104.1"/>
    <property type="molecule type" value="Genomic_DNA"/>
</dbReference>
<dbReference type="RefSeq" id="WP_188245532.1">
    <property type="nucleotide sequence ID" value="NZ_JABTCF010000021.1"/>
</dbReference>
<comment type="caution">
    <text evidence="2">The sequence shown here is derived from an EMBL/GenBank/DDBJ whole genome shotgun (WGS) entry which is preliminary data.</text>
</comment>